<dbReference type="PANTHER" id="PTHR43163">
    <property type="entry name" value="DIPEPTIDE TRANSPORT SYSTEM PERMEASE PROTEIN DPPB-RELATED"/>
    <property type="match status" value="1"/>
</dbReference>
<accession>A0ABZ1NAX0</accession>
<dbReference type="PROSITE" id="PS50928">
    <property type="entry name" value="ABC_TM1"/>
    <property type="match status" value="1"/>
</dbReference>
<feature type="transmembrane region" description="Helical" evidence="7">
    <location>
        <begin position="97"/>
        <end position="120"/>
    </location>
</feature>
<feature type="transmembrane region" description="Helical" evidence="7">
    <location>
        <begin position="12"/>
        <end position="30"/>
    </location>
</feature>
<keyword evidence="2 7" id="KW-0813">Transport</keyword>
<keyword evidence="3" id="KW-1003">Cell membrane</keyword>
<keyword evidence="5 7" id="KW-1133">Transmembrane helix</keyword>
<evidence type="ECO:0000256" key="6">
    <source>
        <dbReference type="ARBA" id="ARBA00023136"/>
    </source>
</evidence>
<dbReference type="EMBL" id="CP109527">
    <property type="protein sequence ID" value="WTY36958.1"/>
    <property type="molecule type" value="Genomic_DNA"/>
</dbReference>
<keyword evidence="4 7" id="KW-0812">Transmembrane</keyword>
<reference evidence="9 10" key="1">
    <citation type="submission" date="2022-10" db="EMBL/GenBank/DDBJ databases">
        <title>The complete genomes of actinobacterial strains from the NBC collection.</title>
        <authorList>
            <person name="Joergensen T.S."/>
            <person name="Alvarez Arevalo M."/>
            <person name="Sterndorff E.B."/>
            <person name="Faurdal D."/>
            <person name="Vuksanovic O."/>
            <person name="Mourched A.-S."/>
            <person name="Charusanti P."/>
            <person name="Shaw S."/>
            <person name="Blin K."/>
            <person name="Weber T."/>
        </authorList>
    </citation>
    <scope>NUCLEOTIDE SEQUENCE [LARGE SCALE GENOMIC DNA]</scope>
    <source>
        <strain evidence="9 10">NBC_01413</strain>
    </source>
</reference>
<comment type="subcellular location">
    <subcellularLocation>
        <location evidence="1 7">Cell membrane</location>
        <topology evidence="1 7">Multi-pass membrane protein</topology>
    </subcellularLocation>
</comment>
<evidence type="ECO:0000313" key="10">
    <source>
        <dbReference type="Proteomes" id="UP001621418"/>
    </source>
</evidence>
<feature type="transmembrane region" description="Helical" evidence="7">
    <location>
        <begin position="168"/>
        <end position="188"/>
    </location>
</feature>
<gene>
    <name evidence="9" type="ORF">OG308_03445</name>
</gene>
<protein>
    <submittedName>
        <fullName evidence="9">ABC transporter permease</fullName>
    </submittedName>
</protein>
<dbReference type="RefSeq" id="WP_063893795.1">
    <property type="nucleotide sequence ID" value="NZ_CP108014.1"/>
</dbReference>
<name>A0ABZ1NAX0_9NOCA</name>
<evidence type="ECO:0000256" key="4">
    <source>
        <dbReference type="ARBA" id="ARBA00022692"/>
    </source>
</evidence>
<dbReference type="PANTHER" id="PTHR43163:SF6">
    <property type="entry name" value="DIPEPTIDE TRANSPORT SYSTEM PERMEASE PROTEIN DPPB-RELATED"/>
    <property type="match status" value="1"/>
</dbReference>
<keyword evidence="10" id="KW-1185">Reference proteome</keyword>
<dbReference type="Proteomes" id="UP001621418">
    <property type="component" value="Chromosome"/>
</dbReference>
<feature type="domain" description="ABC transmembrane type-1" evidence="8">
    <location>
        <begin position="95"/>
        <end position="296"/>
    </location>
</feature>
<dbReference type="Pfam" id="PF00528">
    <property type="entry name" value="BPD_transp_1"/>
    <property type="match status" value="1"/>
</dbReference>
<evidence type="ECO:0000256" key="2">
    <source>
        <dbReference type="ARBA" id="ARBA00022448"/>
    </source>
</evidence>
<feature type="transmembrane region" description="Helical" evidence="7">
    <location>
        <begin position="227"/>
        <end position="253"/>
    </location>
</feature>
<dbReference type="Gene3D" id="1.10.3720.10">
    <property type="entry name" value="MetI-like"/>
    <property type="match status" value="1"/>
</dbReference>
<dbReference type="InterPro" id="IPR045621">
    <property type="entry name" value="BPD_transp_1_N"/>
</dbReference>
<dbReference type="InterPro" id="IPR035906">
    <property type="entry name" value="MetI-like_sf"/>
</dbReference>
<dbReference type="SUPFAM" id="SSF161098">
    <property type="entry name" value="MetI-like"/>
    <property type="match status" value="1"/>
</dbReference>
<dbReference type="GeneID" id="91380008"/>
<feature type="transmembrane region" description="Helical" evidence="7">
    <location>
        <begin position="141"/>
        <end position="162"/>
    </location>
</feature>
<comment type="similarity">
    <text evidence="7">Belongs to the binding-protein-dependent transport system permease family.</text>
</comment>
<evidence type="ECO:0000313" key="9">
    <source>
        <dbReference type="EMBL" id="WTY36958.1"/>
    </source>
</evidence>
<evidence type="ECO:0000256" key="1">
    <source>
        <dbReference type="ARBA" id="ARBA00004651"/>
    </source>
</evidence>
<evidence type="ECO:0000259" key="8">
    <source>
        <dbReference type="PROSITE" id="PS50928"/>
    </source>
</evidence>
<sequence>MAVYLIRRLAQAVITVFAVISLAFLLGRLTGSPVASLLPETASEADIAALEAELGFDKPPLTQYLDYLTGILTGDFGDSYQQSGTSSMTLVLQRLPASLQLGAAGFTIGLALAVAVVLAIHLSGRWSLRGVALGVGAARLAVPDFLFGLLLVLVFSVTLGWLPSLAGADPLAIVMPAVTIATAQFVVYSRLLDNSLVAESSQDYVRTAYSRGERRSSVLLREVLPNALLPVLTISGITLGTLLGGLVIVENVFAWPGLGQLMLDAVFNRDFPVVQSGLIVIATIFVIVNFGIDVLYGVIDPRARLR</sequence>
<proteinExistence type="inferred from homology"/>
<dbReference type="Pfam" id="PF19300">
    <property type="entry name" value="BPD_transp_1_N"/>
    <property type="match status" value="1"/>
</dbReference>
<feature type="transmembrane region" description="Helical" evidence="7">
    <location>
        <begin position="273"/>
        <end position="299"/>
    </location>
</feature>
<dbReference type="CDD" id="cd06261">
    <property type="entry name" value="TM_PBP2"/>
    <property type="match status" value="1"/>
</dbReference>
<dbReference type="InterPro" id="IPR000515">
    <property type="entry name" value="MetI-like"/>
</dbReference>
<organism evidence="9 10">
    <name type="scientific">Nocardia salmonicida</name>
    <dbReference type="NCBI Taxonomy" id="53431"/>
    <lineage>
        <taxon>Bacteria</taxon>
        <taxon>Bacillati</taxon>
        <taxon>Actinomycetota</taxon>
        <taxon>Actinomycetes</taxon>
        <taxon>Mycobacteriales</taxon>
        <taxon>Nocardiaceae</taxon>
        <taxon>Nocardia</taxon>
    </lineage>
</organism>
<keyword evidence="6 7" id="KW-0472">Membrane</keyword>
<evidence type="ECO:0000256" key="7">
    <source>
        <dbReference type="RuleBase" id="RU363032"/>
    </source>
</evidence>
<evidence type="ECO:0000256" key="5">
    <source>
        <dbReference type="ARBA" id="ARBA00022989"/>
    </source>
</evidence>
<evidence type="ECO:0000256" key="3">
    <source>
        <dbReference type="ARBA" id="ARBA00022475"/>
    </source>
</evidence>